<dbReference type="Proteomes" id="UP000612899">
    <property type="component" value="Unassembled WGS sequence"/>
</dbReference>
<evidence type="ECO:0000313" key="1">
    <source>
        <dbReference type="EMBL" id="GIH08082.1"/>
    </source>
</evidence>
<comment type="caution">
    <text evidence="1">The sequence shown here is derived from an EMBL/GenBank/DDBJ whole genome shotgun (WGS) entry which is preliminary data.</text>
</comment>
<dbReference type="AlphaFoldDB" id="A0A8J3VJ51"/>
<reference evidence="1" key="1">
    <citation type="submission" date="2021-01" db="EMBL/GenBank/DDBJ databases">
        <title>Whole genome shotgun sequence of Rhizocola hellebori NBRC 109834.</title>
        <authorList>
            <person name="Komaki H."/>
            <person name="Tamura T."/>
        </authorList>
    </citation>
    <scope>NUCLEOTIDE SEQUENCE</scope>
    <source>
        <strain evidence="1">NBRC 109834</strain>
    </source>
</reference>
<dbReference type="RefSeq" id="WP_203911842.1">
    <property type="nucleotide sequence ID" value="NZ_BONY01000044.1"/>
</dbReference>
<organism evidence="1 2">
    <name type="scientific">Rhizocola hellebori</name>
    <dbReference type="NCBI Taxonomy" id="1392758"/>
    <lineage>
        <taxon>Bacteria</taxon>
        <taxon>Bacillati</taxon>
        <taxon>Actinomycetota</taxon>
        <taxon>Actinomycetes</taxon>
        <taxon>Micromonosporales</taxon>
        <taxon>Micromonosporaceae</taxon>
        <taxon>Rhizocola</taxon>
    </lineage>
</organism>
<proteinExistence type="predicted"/>
<dbReference type="EMBL" id="BONY01000044">
    <property type="protein sequence ID" value="GIH08082.1"/>
    <property type="molecule type" value="Genomic_DNA"/>
</dbReference>
<accession>A0A8J3VJ51</accession>
<evidence type="ECO:0000313" key="2">
    <source>
        <dbReference type="Proteomes" id="UP000612899"/>
    </source>
</evidence>
<gene>
    <name evidence="1" type="ORF">Rhe02_61490</name>
</gene>
<name>A0A8J3VJ51_9ACTN</name>
<keyword evidence="2" id="KW-1185">Reference proteome</keyword>
<protein>
    <submittedName>
        <fullName evidence="1">Uncharacterized protein</fullName>
    </submittedName>
</protein>
<sequence length="331" mass="36386">MRTVEIEAWALRVINRLTAGAKVEDSNVELKSVWPSEPNKAARRIAGLCNSIAGDQALWLIGVDEKSGVTGVAADDLATWWPAVSANFDGAVPALRDVAFQVQGKEVVALLFQTDQAPYVVQNEVFGKQGGGPVALEVPWRNGTTVRTATRAELIRILLPASDLPTLTLMDAEAALDRREEDSYSLTLTAVYYVHAAMGDSIVLPNHQAEGWLAFPKDKAYFDDVEVGLFAQRQSRWGSIGVVARTEDRRVHTVHQGEDQIIIDGPGFFRSYLRCSLTKEMWAGKVAVMLDFGITMRPARSDLAMTAQGTVHLTKHEDVAKGRRAAEWKSR</sequence>